<evidence type="ECO:0000313" key="2">
    <source>
        <dbReference type="EMBL" id="GAB92266.1"/>
    </source>
</evidence>
<dbReference type="STRING" id="1108045.GORHZ_169_00120"/>
<organism evidence="2 3">
    <name type="scientific">Gordonia rhizosphera NBRC 16068</name>
    <dbReference type="NCBI Taxonomy" id="1108045"/>
    <lineage>
        <taxon>Bacteria</taxon>
        <taxon>Bacillati</taxon>
        <taxon>Actinomycetota</taxon>
        <taxon>Actinomycetes</taxon>
        <taxon>Mycobacteriales</taxon>
        <taxon>Gordoniaceae</taxon>
        <taxon>Gordonia</taxon>
    </lineage>
</organism>
<keyword evidence="3" id="KW-1185">Reference proteome</keyword>
<protein>
    <recommendedName>
        <fullName evidence="1">Acyl-CoA oxidase/dehydrogenase middle domain-containing protein</fullName>
    </recommendedName>
</protein>
<dbReference type="Pfam" id="PF02770">
    <property type="entry name" value="Acyl-CoA_dh_M"/>
    <property type="match status" value="1"/>
</dbReference>
<dbReference type="RefSeq" id="WP_006336529.1">
    <property type="nucleotide sequence ID" value="NZ_BAHC01000169.1"/>
</dbReference>
<proteinExistence type="predicted"/>
<evidence type="ECO:0000313" key="3">
    <source>
        <dbReference type="Proteomes" id="UP000008363"/>
    </source>
</evidence>
<dbReference type="Proteomes" id="UP000008363">
    <property type="component" value="Unassembled WGS sequence"/>
</dbReference>
<dbReference type="InterPro" id="IPR009100">
    <property type="entry name" value="AcylCoA_DH/oxidase_NM_dom_sf"/>
</dbReference>
<dbReference type="GO" id="GO:0016627">
    <property type="term" value="F:oxidoreductase activity, acting on the CH-CH group of donors"/>
    <property type="evidence" value="ECO:0007669"/>
    <property type="project" value="InterPro"/>
</dbReference>
<dbReference type="eggNOG" id="COG1960">
    <property type="taxonomic scope" value="Bacteria"/>
</dbReference>
<dbReference type="EMBL" id="BAHC01000169">
    <property type="protein sequence ID" value="GAB92266.1"/>
    <property type="molecule type" value="Genomic_DNA"/>
</dbReference>
<feature type="domain" description="Acyl-CoA oxidase/dehydrogenase middle" evidence="1">
    <location>
        <begin position="207"/>
        <end position="279"/>
    </location>
</feature>
<dbReference type="AlphaFoldDB" id="K6WEU1"/>
<comment type="caution">
    <text evidence="2">The sequence shown here is derived from an EMBL/GenBank/DDBJ whole genome shotgun (WGS) entry which is preliminary data.</text>
</comment>
<gene>
    <name evidence="2" type="ORF">GORHZ_169_00120</name>
</gene>
<accession>K6WEU1</accession>
<dbReference type="InterPro" id="IPR046373">
    <property type="entry name" value="Acyl-CoA_Oxase/DH_mid-dom_sf"/>
</dbReference>
<dbReference type="SUPFAM" id="SSF56645">
    <property type="entry name" value="Acyl-CoA dehydrogenase NM domain-like"/>
    <property type="match status" value="1"/>
</dbReference>
<dbReference type="InterPro" id="IPR006091">
    <property type="entry name" value="Acyl-CoA_Oxase/DH_mid-dom"/>
</dbReference>
<reference evidence="2 3" key="1">
    <citation type="submission" date="2012-08" db="EMBL/GenBank/DDBJ databases">
        <title>Whole genome shotgun sequence of Gordonia rhizosphera NBRC 16068.</title>
        <authorList>
            <person name="Takarada H."/>
            <person name="Isaki S."/>
            <person name="Hosoyama A."/>
            <person name="Tsuchikane K."/>
            <person name="Katsumata H."/>
            <person name="Baba S."/>
            <person name="Ohji S."/>
            <person name="Yamazaki S."/>
            <person name="Fujita N."/>
        </authorList>
    </citation>
    <scope>NUCLEOTIDE SEQUENCE [LARGE SCALE GENOMIC DNA]</scope>
    <source>
        <strain evidence="2 3">NBRC 16068</strain>
    </source>
</reference>
<evidence type="ECO:0000259" key="1">
    <source>
        <dbReference type="Pfam" id="PF02770"/>
    </source>
</evidence>
<name>K6WEU1_9ACTN</name>
<sequence>MEPRTDAPILDAAERTELVDGLNAETLSALMRSTWTWDDRALRRQLSEVLVGLTAVRELRRGNIDCSPHVVNAAEARVLAGAGEFITDVLGPRLLAETGNPFRESLLPLTAATAELTADADRELDRLAVDITGHVIERNEDLATIVPEEQWKTTAFEGAVGAAKVAYSAGFTLSDTEYFAAAGLGAQALATATSPTDDSVDVRHCTLAAAETTGSWDPALVKTRAVPTADGWSITGEKWYVPGAEDADTILVIARTTGGPSLYRVDRAAAGLTVETLPTLDESRPLARITFTGTPATAIGREGAGGRIMNRTVDKATTVLAGEQMGMVDRALKTLCALPPSCSDGDAWRRFTRDVAELELLRQYATALWYRAVKYDSSDNLDAAAVAAAMAHVGCSAAVRKVALRINTVVGDLDGAFVNTLRVRARATDLLMGGPALAHERLLERLGI</sequence>
<dbReference type="OrthoDB" id="4761766at2"/>
<dbReference type="Gene3D" id="2.40.110.10">
    <property type="entry name" value="Butyryl-CoA Dehydrogenase, subunit A, domain 2"/>
    <property type="match status" value="1"/>
</dbReference>